<reference evidence="2" key="1">
    <citation type="submission" date="2021-01" db="EMBL/GenBank/DDBJ databases">
        <authorList>
            <person name="Corre E."/>
            <person name="Pelletier E."/>
            <person name="Niang G."/>
            <person name="Scheremetjew M."/>
            <person name="Finn R."/>
            <person name="Kale V."/>
            <person name="Holt S."/>
            <person name="Cochrane G."/>
            <person name="Meng A."/>
            <person name="Brown T."/>
            <person name="Cohen L."/>
        </authorList>
    </citation>
    <scope>NUCLEOTIDE SEQUENCE</scope>
    <source>
        <strain evidence="2">CCMP325</strain>
    </source>
</reference>
<dbReference type="GO" id="GO:0017119">
    <property type="term" value="C:Golgi transport complex"/>
    <property type="evidence" value="ECO:0007669"/>
    <property type="project" value="TreeGrafter"/>
</dbReference>
<dbReference type="PANTHER" id="PTHR12961:SF0">
    <property type="entry name" value="CONSERVED OLIGOMERIC GOLGI COMPLEX SUBUNIT 2"/>
    <property type="match status" value="1"/>
</dbReference>
<dbReference type="GO" id="GO:0016020">
    <property type="term" value="C:membrane"/>
    <property type="evidence" value="ECO:0007669"/>
    <property type="project" value="InterPro"/>
</dbReference>
<dbReference type="GO" id="GO:0006891">
    <property type="term" value="P:intra-Golgi vesicle-mediated transport"/>
    <property type="evidence" value="ECO:0007669"/>
    <property type="project" value="TreeGrafter"/>
</dbReference>
<feature type="compositionally biased region" description="Low complexity" evidence="1">
    <location>
        <begin position="204"/>
        <end position="213"/>
    </location>
</feature>
<sequence length="213" mass="23735">MYSDLLQFVDGWCLPLSEHAASALGLRANEEGKLVADESSLEGEEPEVGGQESEIVGWSGATMAKRSFILGNCFFAELSSLLLSVGGRRLTQYLDDVFGRKYHCTMKFLEDLEMRCLNREEAEALRNHVSLQDFLQKWELPLRAFVQLRQQEVSQSLSALLLTPSQLSEVSDLMRHGPLLTIASGDQGKGATSPGWNCGGGRQQGWQRKQTRR</sequence>
<dbReference type="EMBL" id="HBEO01027874">
    <property type="protein sequence ID" value="CAD8499591.1"/>
    <property type="molecule type" value="Transcribed_RNA"/>
</dbReference>
<proteinExistence type="predicted"/>
<dbReference type="InterPro" id="IPR009316">
    <property type="entry name" value="COG2"/>
</dbReference>
<accession>A0A7S0F201</accession>
<organism evidence="2">
    <name type="scientific">Hanusia phi</name>
    <dbReference type="NCBI Taxonomy" id="3032"/>
    <lineage>
        <taxon>Eukaryota</taxon>
        <taxon>Cryptophyceae</taxon>
        <taxon>Pyrenomonadales</taxon>
        <taxon>Geminigeraceae</taxon>
        <taxon>Hanusia</taxon>
    </lineage>
</organism>
<protein>
    <submittedName>
        <fullName evidence="2">Uncharacterized protein</fullName>
    </submittedName>
</protein>
<feature type="region of interest" description="Disordered" evidence="1">
    <location>
        <begin position="184"/>
        <end position="213"/>
    </location>
</feature>
<dbReference type="GO" id="GO:0015031">
    <property type="term" value="P:protein transport"/>
    <property type="evidence" value="ECO:0007669"/>
    <property type="project" value="InterPro"/>
</dbReference>
<dbReference type="GO" id="GO:0007030">
    <property type="term" value="P:Golgi organization"/>
    <property type="evidence" value="ECO:0007669"/>
    <property type="project" value="InterPro"/>
</dbReference>
<evidence type="ECO:0000313" key="2">
    <source>
        <dbReference type="EMBL" id="CAD8499591.1"/>
    </source>
</evidence>
<dbReference type="PANTHER" id="PTHR12961">
    <property type="entry name" value="CONSERVED OLIGOMERIC GOLGI COMPLEX COMPONENT 2"/>
    <property type="match status" value="1"/>
</dbReference>
<evidence type="ECO:0000256" key="1">
    <source>
        <dbReference type="SAM" id="MobiDB-lite"/>
    </source>
</evidence>
<gene>
    <name evidence="2" type="ORF">HPHI1048_LOCUS18874</name>
</gene>
<name>A0A7S0F201_9CRYP</name>
<dbReference type="AlphaFoldDB" id="A0A7S0F201"/>